<dbReference type="InterPro" id="IPR023271">
    <property type="entry name" value="Aquaporin-like"/>
</dbReference>
<dbReference type="SUPFAM" id="SSF81338">
    <property type="entry name" value="Aquaporin-like"/>
    <property type="match status" value="1"/>
</dbReference>
<keyword evidence="6 10" id="KW-1133">Transmembrane helix</keyword>
<sequence>MEETKQQPLVLRVCAELAGSFLLCFAIYAFSTWGSAVYGVNVVFTPVATALAYAVVTAVFARVSGGQLNPAVTVAAVLASKTKLVDGVLYVIAQVVGAIAAAFAVVKLLPTSEQVAAKVWLSPAVNGFEQGSVSYSLLTQYGITFSITLAIVVEVIGSLIIVAAAMSSLGEHGEPSDRYALTMGAAYGLAVAVSYPVTGAGLNPARSTGIALAAMNEGLTQNPLQQLWVFWISPVLAAAVVALVMIIAQMATTPKVKAAHQESIDGVIAADGNVDSDAAGQLPVTESSEDGVAEQAEETQVGYQQADSQRDADEGVERH</sequence>
<protein>
    <submittedName>
        <fullName evidence="11">Glycerol transporter</fullName>
    </submittedName>
</protein>
<keyword evidence="3 8" id="KW-0813">Transport</keyword>
<name>A0A261FGS0_9BIFI</name>
<evidence type="ECO:0000256" key="10">
    <source>
        <dbReference type="SAM" id="Phobius"/>
    </source>
</evidence>
<proteinExistence type="inferred from homology"/>
<dbReference type="PROSITE" id="PS00221">
    <property type="entry name" value="MIP"/>
    <property type="match status" value="1"/>
</dbReference>
<keyword evidence="12" id="KW-1185">Reference proteome</keyword>
<evidence type="ECO:0000256" key="8">
    <source>
        <dbReference type="RuleBase" id="RU000477"/>
    </source>
</evidence>
<dbReference type="OrthoDB" id="9807293at2"/>
<dbReference type="PANTHER" id="PTHR19139">
    <property type="entry name" value="AQUAPORIN TRANSPORTER"/>
    <property type="match status" value="1"/>
</dbReference>
<comment type="subcellular location">
    <subcellularLocation>
        <location evidence="1">Cell membrane</location>
        <topology evidence="1">Multi-pass membrane protein</topology>
    </subcellularLocation>
</comment>
<evidence type="ECO:0000313" key="11">
    <source>
        <dbReference type="EMBL" id="OZG58163.1"/>
    </source>
</evidence>
<gene>
    <name evidence="11" type="ORF">BMYO_1686</name>
</gene>
<evidence type="ECO:0000256" key="5">
    <source>
        <dbReference type="ARBA" id="ARBA00022692"/>
    </source>
</evidence>
<feature type="transmembrane region" description="Helical" evidence="10">
    <location>
        <begin position="228"/>
        <end position="248"/>
    </location>
</feature>
<dbReference type="Proteomes" id="UP000216871">
    <property type="component" value="Unassembled WGS sequence"/>
</dbReference>
<feature type="region of interest" description="Disordered" evidence="9">
    <location>
        <begin position="278"/>
        <end position="319"/>
    </location>
</feature>
<dbReference type="Pfam" id="PF00230">
    <property type="entry name" value="MIP"/>
    <property type="match status" value="1"/>
</dbReference>
<feature type="transmembrane region" description="Helical" evidence="10">
    <location>
        <begin position="88"/>
        <end position="109"/>
    </location>
</feature>
<evidence type="ECO:0000256" key="3">
    <source>
        <dbReference type="ARBA" id="ARBA00022448"/>
    </source>
</evidence>
<feature type="compositionally biased region" description="Basic and acidic residues" evidence="9">
    <location>
        <begin position="308"/>
        <end position="319"/>
    </location>
</feature>
<feature type="transmembrane region" description="Helical" evidence="10">
    <location>
        <begin position="143"/>
        <end position="167"/>
    </location>
</feature>
<dbReference type="InterPro" id="IPR022357">
    <property type="entry name" value="MIP_CS"/>
</dbReference>
<dbReference type="PRINTS" id="PR00783">
    <property type="entry name" value="MINTRINSICP"/>
</dbReference>
<evidence type="ECO:0000256" key="9">
    <source>
        <dbReference type="SAM" id="MobiDB-lite"/>
    </source>
</evidence>
<evidence type="ECO:0000256" key="4">
    <source>
        <dbReference type="ARBA" id="ARBA00022475"/>
    </source>
</evidence>
<organism evidence="11 12">
    <name type="scientific">Bifidobacterium myosotis</name>
    <dbReference type="NCBI Taxonomy" id="1630166"/>
    <lineage>
        <taxon>Bacteria</taxon>
        <taxon>Bacillati</taxon>
        <taxon>Actinomycetota</taxon>
        <taxon>Actinomycetes</taxon>
        <taxon>Bifidobacteriales</taxon>
        <taxon>Bifidobacteriaceae</taxon>
        <taxon>Bifidobacterium</taxon>
    </lineage>
</organism>
<evidence type="ECO:0000256" key="1">
    <source>
        <dbReference type="ARBA" id="ARBA00004651"/>
    </source>
</evidence>
<keyword evidence="5 8" id="KW-0812">Transmembrane</keyword>
<dbReference type="AlphaFoldDB" id="A0A261FGS0"/>
<feature type="compositionally biased region" description="Acidic residues" evidence="9">
    <location>
        <begin position="287"/>
        <end position="297"/>
    </location>
</feature>
<comment type="caution">
    <text evidence="11">The sequence shown here is derived from an EMBL/GenBank/DDBJ whole genome shotgun (WGS) entry which is preliminary data.</text>
</comment>
<dbReference type="GO" id="GO:0005886">
    <property type="term" value="C:plasma membrane"/>
    <property type="evidence" value="ECO:0007669"/>
    <property type="project" value="UniProtKB-SubCell"/>
</dbReference>
<feature type="transmembrane region" description="Helical" evidence="10">
    <location>
        <begin position="179"/>
        <end position="197"/>
    </location>
</feature>
<dbReference type="GO" id="GO:0015250">
    <property type="term" value="F:water channel activity"/>
    <property type="evidence" value="ECO:0007669"/>
    <property type="project" value="TreeGrafter"/>
</dbReference>
<feature type="transmembrane region" description="Helical" evidence="10">
    <location>
        <begin position="9"/>
        <end position="30"/>
    </location>
</feature>
<dbReference type="RefSeq" id="WP_094668159.1">
    <property type="nucleotide sequence ID" value="NZ_MWWW01000022.1"/>
</dbReference>
<reference evidence="11 12" key="1">
    <citation type="journal article" date="2017" name="BMC Genomics">
        <title>Comparative genomic and phylogenomic analyses of the Bifidobacteriaceae family.</title>
        <authorList>
            <person name="Lugli G.A."/>
            <person name="Milani C."/>
            <person name="Turroni F."/>
            <person name="Duranti S."/>
            <person name="Mancabelli L."/>
            <person name="Mangifesta M."/>
            <person name="Ferrario C."/>
            <person name="Modesto M."/>
            <person name="Mattarelli P."/>
            <person name="Jiri K."/>
            <person name="van Sinderen D."/>
            <person name="Ventura M."/>
        </authorList>
    </citation>
    <scope>NUCLEOTIDE SEQUENCE [LARGE SCALE GENOMIC DNA]</scope>
    <source>
        <strain evidence="11 12">DSM 100196</strain>
    </source>
</reference>
<comment type="similarity">
    <text evidence="2 8">Belongs to the MIP/aquaporin (TC 1.A.8) family.</text>
</comment>
<dbReference type="Gene3D" id="1.20.1080.10">
    <property type="entry name" value="Glycerol uptake facilitator protein"/>
    <property type="match status" value="1"/>
</dbReference>
<evidence type="ECO:0000256" key="2">
    <source>
        <dbReference type="ARBA" id="ARBA00006175"/>
    </source>
</evidence>
<dbReference type="EMBL" id="MWWW01000022">
    <property type="protein sequence ID" value="OZG58163.1"/>
    <property type="molecule type" value="Genomic_DNA"/>
</dbReference>
<evidence type="ECO:0000256" key="6">
    <source>
        <dbReference type="ARBA" id="ARBA00022989"/>
    </source>
</evidence>
<evidence type="ECO:0000313" key="12">
    <source>
        <dbReference type="Proteomes" id="UP000216871"/>
    </source>
</evidence>
<keyword evidence="4" id="KW-1003">Cell membrane</keyword>
<feature type="transmembrane region" description="Helical" evidence="10">
    <location>
        <begin position="36"/>
        <end position="61"/>
    </location>
</feature>
<dbReference type="InterPro" id="IPR034294">
    <property type="entry name" value="Aquaporin_transptr"/>
</dbReference>
<dbReference type="InterPro" id="IPR000425">
    <property type="entry name" value="MIP"/>
</dbReference>
<evidence type="ECO:0000256" key="7">
    <source>
        <dbReference type="ARBA" id="ARBA00023136"/>
    </source>
</evidence>
<keyword evidence="7 10" id="KW-0472">Membrane</keyword>
<accession>A0A261FGS0</accession>
<dbReference type="PANTHER" id="PTHR19139:SF199">
    <property type="entry name" value="MIP17260P"/>
    <property type="match status" value="1"/>
</dbReference>